<evidence type="ECO:0000256" key="1">
    <source>
        <dbReference type="SAM" id="Phobius"/>
    </source>
</evidence>
<dbReference type="RefSeq" id="WP_317136050.1">
    <property type="nucleotide sequence ID" value="NZ_CP043875.1"/>
</dbReference>
<keyword evidence="4" id="KW-1185">Reference proteome</keyword>
<accession>A0AA97FCP6</accession>
<sequence length="190" mass="21743">MKEFFDEPGKKIILALWILIVLSVFTAWLLYPHLFDLSNIGKLSVKYYYTALFIYFIIISLRGLILMPTTPALIAGILFFNPYQLFIVNIAGYLTSATIVYRYSGYLGTGEYFERKYPEEIKSIKKLFLKREIPIVALWSVLPFTHTDIIVYVTSSLNIRIKKCLAGVFIGESIINAFYIISITGILGLQ</sequence>
<gene>
    <name evidence="3" type="ORF">F1737_07930</name>
</gene>
<dbReference type="Pfam" id="PF09335">
    <property type="entry name" value="VTT_dom"/>
    <property type="match status" value="1"/>
</dbReference>
<feature type="transmembrane region" description="Helical" evidence="1">
    <location>
        <begin position="165"/>
        <end position="189"/>
    </location>
</feature>
<organism evidence="3 4">
    <name type="scientific">Methanochimaera problematica</name>
    <dbReference type="NCBI Taxonomy" id="2609417"/>
    <lineage>
        <taxon>Archaea</taxon>
        <taxon>Methanobacteriati</taxon>
        <taxon>Methanobacteriota</taxon>
        <taxon>Stenosarchaea group</taxon>
        <taxon>Methanomicrobia</taxon>
        <taxon>Methanomicrobiales</taxon>
        <taxon>Methanomicrobiaceae</taxon>
        <taxon>Methanochimaera</taxon>
    </lineage>
</organism>
<evidence type="ECO:0000313" key="4">
    <source>
        <dbReference type="Proteomes" id="UP001301797"/>
    </source>
</evidence>
<keyword evidence="1" id="KW-1133">Transmembrane helix</keyword>
<dbReference type="InterPro" id="IPR032816">
    <property type="entry name" value="VTT_dom"/>
</dbReference>
<dbReference type="KEGG" id="mefw:F1737_07930"/>
<dbReference type="GeneID" id="85230089"/>
<dbReference type="EMBL" id="CP043875">
    <property type="protein sequence ID" value="WOF16627.1"/>
    <property type="molecule type" value="Genomic_DNA"/>
</dbReference>
<reference evidence="3 4" key="1">
    <citation type="submission" date="2019-09" db="EMBL/GenBank/DDBJ databases">
        <title>The complete genome of Methanoplanus sp. FWC-SCC4.</title>
        <authorList>
            <person name="Chen S.-C."/>
            <person name="Zhou Y.-Z."/>
            <person name="Lai M.-C."/>
        </authorList>
    </citation>
    <scope>NUCLEOTIDE SEQUENCE [LARGE SCALE GENOMIC DNA]</scope>
    <source>
        <strain evidence="3 4">FWC-SCC4</strain>
    </source>
</reference>
<keyword evidence="1" id="KW-0812">Transmembrane</keyword>
<feature type="transmembrane region" description="Helical" evidence="1">
    <location>
        <begin position="12"/>
        <end position="31"/>
    </location>
</feature>
<evidence type="ECO:0000259" key="2">
    <source>
        <dbReference type="Pfam" id="PF09335"/>
    </source>
</evidence>
<feature type="transmembrane region" description="Helical" evidence="1">
    <location>
        <begin position="133"/>
        <end position="153"/>
    </location>
</feature>
<feature type="domain" description="VTT" evidence="2">
    <location>
        <begin position="68"/>
        <end position="181"/>
    </location>
</feature>
<feature type="transmembrane region" description="Helical" evidence="1">
    <location>
        <begin position="47"/>
        <end position="65"/>
    </location>
</feature>
<keyword evidence="1" id="KW-0472">Membrane</keyword>
<dbReference type="AlphaFoldDB" id="A0AA97FCP6"/>
<evidence type="ECO:0000313" key="3">
    <source>
        <dbReference type="EMBL" id="WOF16627.1"/>
    </source>
</evidence>
<protein>
    <submittedName>
        <fullName evidence="3">TVP38/TMEM64 family protein</fullName>
    </submittedName>
</protein>
<dbReference type="Proteomes" id="UP001301797">
    <property type="component" value="Chromosome"/>
</dbReference>
<feature type="transmembrane region" description="Helical" evidence="1">
    <location>
        <begin position="72"/>
        <end position="94"/>
    </location>
</feature>
<proteinExistence type="predicted"/>
<name>A0AA97FCP6_9EURY</name>